<evidence type="ECO:0000256" key="11">
    <source>
        <dbReference type="ARBA" id="ARBA00022705"/>
    </source>
</evidence>
<keyword evidence="15 26" id="KW-0863">Zinc-finger</keyword>
<evidence type="ECO:0000256" key="26">
    <source>
        <dbReference type="PROSITE-ProRule" id="PRU01256"/>
    </source>
</evidence>
<evidence type="ECO:0000256" key="9">
    <source>
        <dbReference type="ARBA" id="ARBA00022679"/>
    </source>
</evidence>
<evidence type="ECO:0000256" key="6">
    <source>
        <dbReference type="ARBA" id="ARBA00016178"/>
    </source>
</evidence>
<evidence type="ECO:0000256" key="14">
    <source>
        <dbReference type="ARBA" id="ARBA00022763"/>
    </source>
</evidence>
<comment type="function">
    <text evidence="24">DNA polymerase specifically involved in DNA repair. Plays an important role in translesion synthesis, where the normal high-fidelity DNA polymerases cannot proceed and DNA synthesis stalls. Depending on the context, it inserts the correct base, but causes frequent base transitions, transversions and frameshifts. Lacks 3'-5' proofreading exonuclease activity. Forms a Schiff base with 5'-deoxyribose phosphate at abasic sites, but does not have lyase activity.</text>
</comment>
<dbReference type="GO" id="GO:0003684">
    <property type="term" value="F:damaged DNA binding"/>
    <property type="evidence" value="ECO:0007669"/>
    <property type="project" value="InterPro"/>
</dbReference>
<dbReference type="InterPro" id="IPR043128">
    <property type="entry name" value="Rev_trsase/Diguanyl_cyclase"/>
</dbReference>
<dbReference type="CDD" id="cd03586">
    <property type="entry name" value="PolY_Pol_IV_kappa"/>
    <property type="match status" value="1"/>
</dbReference>
<keyword evidence="27" id="KW-0175">Coiled coil</keyword>
<feature type="compositionally biased region" description="Polar residues" evidence="28">
    <location>
        <begin position="946"/>
        <end position="957"/>
    </location>
</feature>
<dbReference type="InterPro" id="IPR022880">
    <property type="entry name" value="DNApol_IV"/>
</dbReference>
<dbReference type="Gene3D" id="3.40.1170.60">
    <property type="match status" value="1"/>
</dbReference>
<dbReference type="FunFam" id="3.40.1170.60:FF:000002">
    <property type="entry name" value="Polymerase (DNA directed) kappa"/>
    <property type="match status" value="1"/>
</dbReference>
<evidence type="ECO:0000256" key="25">
    <source>
        <dbReference type="ARBA" id="ARBA00075994"/>
    </source>
</evidence>
<dbReference type="InterPro" id="IPR006642">
    <property type="entry name" value="Rad18_UBZ4"/>
</dbReference>
<dbReference type="EC" id="2.7.7.7" evidence="5"/>
<dbReference type="InterPro" id="IPR017961">
    <property type="entry name" value="DNA_pol_Y-fam_little_finger"/>
</dbReference>
<accession>A0A401NV94</accession>
<comment type="cofactor">
    <cofactor evidence="1">
        <name>Mn(2+)</name>
        <dbReference type="ChEBI" id="CHEBI:29035"/>
    </cofactor>
</comment>
<evidence type="ECO:0000256" key="7">
    <source>
        <dbReference type="ARBA" id="ARBA00022457"/>
    </source>
</evidence>
<evidence type="ECO:0000256" key="22">
    <source>
        <dbReference type="ARBA" id="ARBA00023270"/>
    </source>
</evidence>
<dbReference type="EMBL" id="BFAA01002786">
    <property type="protein sequence ID" value="GCB64789.1"/>
    <property type="molecule type" value="Genomic_DNA"/>
</dbReference>
<comment type="similarity">
    <text evidence="4">Belongs to the DNA polymerase type-Y family.</text>
</comment>
<evidence type="ECO:0000313" key="32">
    <source>
        <dbReference type="Proteomes" id="UP000288216"/>
    </source>
</evidence>
<dbReference type="Gene3D" id="1.10.150.20">
    <property type="entry name" value="5' to 3' exonuclease, C-terminal subdomain"/>
    <property type="match status" value="1"/>
</dbReference>
<evidence type="ECO:0000256" key="15">
    <source>
        <dbReference type="ARBA" id="ARBA00022771"/>
    </source>
</evidence>
<feature type="non-terminal residue" evidence="31">
    <location>
        <position position="1"/>
    </location>
</feature>
<feature type="domain" description="UmuC" evidence="29">
    <location>
        <begin position="136"/>
        <end position="399"/>
    </location>
</feature>
<sequence>SCLIANVESLGLECMIREDKGKIRLIREINMEHTAKETADSSAPSDGILSRMALNDNKAGMEGVDKEKINKIIMEASKGSRFYENERKKEQQVNQRIEKMLQQKAHITEQQLTKKQYQVERLATELEKSRDLSRTIVHIDMDAFYAAVEVKDAPELKDKPMAVGSMSMLSTSNYHARKYGVRAAMPGFIAKKLCPNLVIIPANFDKYRAVSKEVQEILVDYDPNFLPMSLDEAYLDLTEHLHQRQNWPEHKRTYYCHGEGVTNVKENMDDLEPSCEDLKNISPILFEDSPPILSQQGSVQCEIQQTDLHLQSIDKELHQQQKEAIVFGVTAEEAVREMRFRVEQKTKLTASAGIAPNMMLSKVCSDMNKPNGQYRIPADSIAVMDFIKNLPIRKVPGIGKVTEKLLNALGITTCTELYQQGALLSLLFSESSWYHFLEISLGLSETHLERDGDRKSMSTETTFSEISKAAEQYSLCRDLCHDLEEDLQKEGLRGKTVTLKLKNVNFEVKTRACTVPTPVSKEEEIFAVAHELLKTEISNVHPRPLRLRLMGVRVSGFVHQDEKRSHQKSIIKFLHTGKSESTSKSDNIDVKDQEELRETFKRDGFFNKKCKQNNGQSFFNQVLAKKQQERCKSAVTIPGSNVAEGSGLTRELKATSNSSICFKKQGINKQVDEWPCVTRSSQVSEIGEPNTSTISYISTKKSGLDNDLESKIINLKSDQLNNEQKGMKYKERPSETYRNMTGGTENSSFDWESSVKNKACCIGQSGDQAHLKEMLKHHMALPSNAAKTLELTKDKDTLIEEISDHNSLLYNKLSDKSTNTTQGEKQFGQQELSAGMLDLPPFTQLDPLIQRTHYMQQQSKLTRSSQERHPSYSEEPAGLVCPICNIKQGTTDLSLFNRHVDICLNQGVIQELTERPARPTMSECFSNGIGLTGLEKPSSSSIVRTKRIGSTAQQPTTKKARCSGSKNTIDRFLK</sequence>
<keyword evidence="8" id="KW-0237">DNA synthesis</keyword>
<feature type="region of interest" description="Disordered" evidence="28">
    <location>
        <begin position="728"/>
        <end position="749"/>
    </location>
</feature>
<organism evidence="31 32">
    <name type="scientific">Scyliorhinus torazame</name>
    <name type="common">Cloudy catshark</name>
    <name type="synonym">Catulus torazame</name>
    <dbReference type="NCBI Taxonomy" id="75743"/>
    <lineage>
        <taxon>Eukaryota</taxon>
        <taxon>Metazoa</taxon>
        <taxon>Chordata</taxon>
        <taxon>Craniata</taxon>
        <taxon>Vertebrata</taxon>
        <taxon>Chondrichthyes</taxon>
        <taxon>Elasmobranchii</taxon>
        <taxon>Galeomorphii</taxon>
        <taxon>Galeoidea</taxon>
        <taxon>Carcharhiniformes</taxon>
        <taxon>Scyliorhinidae</taxon>
        <taxon>Scyliorhinus</taxon>
    </lineage>
</organism>
<evidence type="ECO:0000256" key="5">
    <source>
        <dbReference type="ARBA" id="ARBA00012417"/>
    </source>
</evidence>
<evidence type="ECO:0000259" key="30">
    <source>
        <dbReference type="PROSITE" id="PS51908"/>
    </source>
</evidence>
<dbReference type="SMART" id="SM00734">
    <property type="entry name" value="ZnF_Rad18"/>
    <property type="match status" value="1"/>
</dbReference>
<dbReference type="GO" id="GO:0008270">
    <property type="term" value="F:zinc ion binding"/>
    <property type="evidence" value="ECO:0007669"/>
    <property type="project" value="UniProtKB-KW"/>
</dbReference>
<evidence type="ECO:0000256" key="12">
    <source>
        <dbReference type="ARBA" id="ARBA00022723"/>
    </source>
</evidence>
<comment type="cofactor">
    <cofactor evidence="2">
        <name>Mg(2+)</name>
        <dbReference type="ChEBI" id="CHEBI:18420"/>
    </cofactor>
</comment>
<dbReference type="SUPFAM" id="SSF56672">
    <property type="entry name" value="DNA/RNA polymerases"/>
    <property type="match status" value="1"/>
</dbReference>
<evidence type="ECO:0000256" key="23">
    <source>
        <dbReference type="ARBA" id="ARBA00049244"/>
    </source>
</evidence>
<evidence type="ECO:0000256" key="3">
    <source>
        <dbReference type="ARBA" id="ARBA00004123"/>
    </source>
</evidence>
<evidence type="ECO:0000256" key="21">
    <source>
        <dbReference type="ARBA" id="ARBA00023242"/>
    </source>
</evidence>
<evidence type="ECO:0000256" key="13">
    <source>
        <dbReference type="ARBA" id="ARBA00022737"/>
    </source>
</evidence>
<evidence type="ECO:0000256" key="8">
    <source>
        <dbReference type="ARBA" id="ARBA00022634"/>
    </source>
</evidence>
<name>A0A401NV94_SCYTO</name>
<keyword evidence="32" id="KW-1185">Reference proteome</keyword>
<evidence type="ECO:0000256" key="10">
    <source>
        <dbReference type="ARBA" id="ARBA00022695"/>
    </source>
</evidence>
<dbReference type="FunFam" id="1.10.150.20:FF:000039">
    <property type="entry name" value="Polymerase (DNA directed) kappa"/>
    <property type="match status" value="1"/>
</dbReference>
<dbReference type="HAMAP" id="MF_01113">
    <property type="entry name" value="DNApol_IV"/>
    <property type="match status" value="1"/>
</dbReference>
<keyword evidence="7" id="KW-0515">Mutator protein</keyword>
<dbReference type="PROSITE" id="PS50173">
    <property type="entry name" value="UMUC"/>
    <property type="match status" value="1"/>
</dbReference>
<evidence type="ECO:0000256" key="17">
    <source>
        <dbReference type="ARBA" id="ARBA00022842"/>
    </source>
</evidence>
<dbReference type="OrthoDB" id="1747274at2759"/>
<keyword evidence="20 26" id="KW-0234">DNA repair</keyword>
<evidence type="ECO:0000256" key="27">
    <source>
        <dbReference type="SAM" id="Coils"/>
    </source>
</evidence>
<keyword evidence="11" id="KW-0235">DNA replication</keyword>
<feature type="compositionally biased region" description="Polar residues" evidence="28">
    <location>
        <begin position="855"/>
        <end position="864"/>
    </location>
</feature>
<dbReference type="Pfam" id="PF00817">
    <property type="entry name" value="IMS"/>
    <property type="match status" value="1"/>
</dbReference>
<dbReference type="InterPro" id="IPR024728">
    <property type="entry name" value="PolY_HhH_motif"/>
</dbReference>
<evidence type="ECO:0000259" key="29">
    <source>
        <dbReference type="PROSITE" id="PS50173"/>
    </source>
</evidence>
<keyword evidence="17" id="KW-0460">Magnesium</keyword>
<dbReference type="FunFam" id="3.30.160.60:FF:000807">
    <property type="entry name" value="Polymerase (DNA directed) kappa"/>
    <property type="match status" value="1"/>
</dbReference>
<dbReference type="InterPro" id="IPR050116">
    <property type="entry name" value="DNA_polymerase-Y"/>
</dbReference>
<keyword evidence="13" id="KW-0677">Repeat</keyword>
<comment type="catalytic activity">
    <reaction evidence="23">
        <text>DNA(n) + a 2'-deoxyribonucleoside 5'-triphosphate = DNA(n+1) + diphosphate</text>
        <dbReference type="Rhea" id="RHEA:22508"/>
        <dbReference type="Rhea" id="RHEA-COMP:17339"/>
        <dbReference type="Rhea" id="RHEA-COMP:17340"/>
        <dbReference type="ChEBI" id="CHEBI:33019"/>
        <dbReference type="ChEBI" id="CHEBI:61560"/>
        <dbReference type="ChEBI" id="CHEBI:173112"/>
        <dbReference type="EC" id="2.7.7.7"/>
    </reaction>
</comment>
<gene>
    <name evidence="31" type="ORF">scyTo_0007585</name>
</gene>
<dbReference type="GO" id="GO:0005634">
    <property type="term" value="C:nucleus"/>
    <property type="evidence" value="ECO:0007669"/>
    <property type="project" value="UniProtKB-SubCell"/>
</dbReference>
<feature type="region of interest" description="Disordered" evidence="28">
    <location>
        <begin position="946"/>
        <end position="974"/>
    </location>
</feature>
<evidence type="ECO:0000256" key="4">
    <source>
        <dbReference type="ARBA" id="ARBA00010945"/>
    </source>
</evidence>
<dbReference type="InterPro" id="IPR001126">
    <property type="entry name" value="UmuC"/>
</dbReference>
<evidence type="ECO:0000256" key="2">
    <source>
        <dbReference type="ARBA" id="ARBA00001946"/>
    </source>
</evidence>
<feature type="region of interest" description="Disordered" evidence="28">
    <location>
        <begin position="855"/>
        <end position="875"/>
    </location>
</feature>
<evidence type="ECO:0000256" key="18">
    <source>
        <dbReference type="ARBA" id="ARBA00022932"/>
    </source>
</evidence>
<dbReference type="GO" id="GO:0042276">
    <property type="term" value="P:error-prone translesion synthesis"/>
    <property type="evidence" value="ECO:0007669"/>
    <property type="project" value="TreeGrafter"/>
</dbReference>
<evidence type="ECO:0000256" key="24">
    <source>
        <dbReference type="ARBA" id="ARBA00054552"/>
    </source>
</evidence>
<dbReference type="GO" id="GO:0006260">
    <property type="term" value="P:DNA replication"/>
    <property type="evidence" value="ECO:0007669"/>
    <property type="project" value="UniProtKB-KW"/>
</dbReference>
<keyword evidence="19" id="KW-0238">DNA-binding</keyword>
<protein>
    <recommendedName>
        <fullName evidence="6">DNA polymerase kappa</fullName>
        <ecNumber evidence="5">2.7.7.7</ecNumber>
    </recommendedName>
    <alternativeName>
        <fullName evidence="25">DINB protein</fullName>
    </alternativeName>
</protein>
<dbReference type="Proteomes" id="UP000288216">
    <property type="component" value="Unassembled WGS sequence"/>
</dbReference>
<dbReference type="PANTHER" id="PTHR11076">
    <property type="entry name" value="DNA REPAIR POLYMERASE UMUC / TRANSFERASE FAMILY MEMBER"/>
    <property type="match status" value="1"/>
</dbReference>
<evidence type="ECO:0000256" key="28">
    <source>
        <dbReference type="SAM" id="MobiDB-lite"/>
    </source>
</evidence>
<evidence type="ECO:0000313" key="31">
    <source>
        <dbReference type="EMBL" id="GCB64789.1"/>
    </source>
</evidence>
<keyword evidence="9" id="KW-0808">Transferase</keyword>
<dbReference type="PROSITE" id="PS51908">
    <property type="entry name" value="ZF_UBZ4"/>
    <property type="match status" value="1"/>
</dbReference>
<dbReference type="SUPFAM" id="SSF100879">
    <property type="entry name" value="Lesion bypass DNA polymerase (Y-family), little finger domain"/>
    <property type="match status" value="1"/>
</dbReference>
<feature type="coiled-coil region" evidence="27">
    <location>
        <begin position="83"/>
        <end position="110"/>
    </location>
</feature>
<evidence type="ECO:0000256" key="20">
    <source>
        <dbReference type="ARBA" id="ARBA00023204"/>
    </source>
</evidence>
<proteinExistence type="inferred from homology"/>
<dbReference type="FunFam" id="1.10.150.810:FF:000001">
    <property type="entry name" value="DNA polymerase kappa"/>
    <property type="match status" value="1"/>
</dbReference>
<dbReference type="InterPro" id="IPR036775">
    <property type="entry name" value="DNA_pol_Y-fam_lit_finger_sf"/>
</dbReference>
<dbReference type="Pfam" id="PF11799">
    <property type="entry name" value="IMS_C"/>
    <property type="match status" value="1"/>
</dbReference>
<keyword evidence="12" id="KW-0479">Metal-binding</keyword>
<dbReference type="Gene3D" id="3.30.70.270">
    <property type="match status" value="1"/>
</dbReference>
<dbReference type="GO" id="GO:0006281">
    <property type="term" value="P:DNA repair"/>
    <property type="evidence" value="ECO:0007669"/>
    <property type="project" value="UniProtKB-KW"/>
</dbReference>
<dbReference type="AlphaFoldDB" id="A0A401NV94"/>
<feature type="domain" description="UBZ4-type" evidence="30">
    <location>
        <begin position="878"/>
        <end position="908"/>
    </location>
</feature>
<feature type="compositionally biased region" description="Polar residues" evidence="28">
    <location>
        <begin position="736"/>
        <end position="749"/>
    </location>
</feature>
<evidence type="ECO:0000256" key="16">
    <source>
        <dbReference type="ARBA" id="ARBA00022833"/>
    </source>
</evidence>
<dbReference type="InterPro" id="IPR043502">
    <property type="entry name" value="DNA/RNA_pol_sf"/>
</dbReference>
<keyword evidence="14 26" id="KW-0227">DNA damage</keyword>
<keyword evidence="21" id="KW-0539">Nucleus</keyword>
<dbReference type="Gene3D" id="3.30.1490.100">
    <property type="entry name" value="DNA polymerase, Y-family, little finger domain"/>
    <property type="match status" value="1"/>
</dbReference>
<comment type="subcellular location">
    <subcellularLocation>
        <location evidence="3">Nucleus</location>
    </subcellularLocation>
</comment>
<dbReference type="FunFam" id="1.10.150.810:FF:000002">
    <property type="entry name" value="Polymerase (DNA directed) kappa"/>
    <property type="match status" value="1"/>
</dbReference>
<keyword evidence="22" id="KW-0704">Schiff base</keyword>
<dbReference type="OMA" id="WPEHKRT"/>
<dbReference type="Gene3D" id="1.10.150.810">
    <property type="match status" value="1"/>
</dbReference>
<dbReference type="Pfam" id="PF11798">
    <property type="entry name" value="IMS_HHH"/>
    <property type="match status" value="1"/>
</dbReference>
<comment type="caution">
    <text evidence="31">The sequence shown here is derived from an EMBL/GenBank/DDBJ whole genome shotgun (WGS) entry which is preliminary data.</text>
</comment>
<dbReference type="Gene3D" id="3.30.160.60">
    <property type="entry name" value="Classic Zinc Finger"/>
    <property type="match status" value="1"/>
</dbReference>
<dbReference type="PANTHER" id="PTHR11076:SF33">
    <property type="entry name" value="DNA POLYMERASE KAPPA"/>
    <property type="match status" value="1"/>
</dbReference>
<dbReference type="GO" id="GO:0003887">
    <property type="term" value="F:DNA-directed DNA polymerase activity"/>
    <property type="evidence" value="ECO:0007669"/>
    <property type="project" value="UniProtKB-KW"/>
</dbReference>
<keyword evidence="18" id="KW-0239">DNA-directed DNA polymerase</keyword>
<keyword evidence="10" id="KW-0548">Nucleotidyltransferase</keyword>
<evidence type="ECO:0000256" key="19">
    <source>
        <dbReference type="ARBA" id="ARBA00023125"/>
    </source>
</evidence>
<reference evidence="31 32" key="1">
    <citation type="journal article" date="2018" name="Nat. Ecol. Evol.">
        <title>Shark genomes provide insights into elasmobranch evolution and the origin of vertebrates.</title>
        <authorList>
            <person name="Hara Y"/>
            <person name="Yamaguchi K"/>
            <person name="Onimaru K"/>
            <person name="Kadota M"/>
            <person name="Koyanagi M"/>
            <person name="Keeley SD"/>
            <person name="Tatsumi K"/>
            <person name="Tanaka K"/>
            <person name="Motone F"/>
            <person name="Kageyama Y"/>
            <person name="Nozu R"/>
            <person name="Adachi N"/>
            <person name="Nishimura O"/>
            <person name="Nakagawa R"/>
            <person name="Tanegashima C"/>
            <person name="Kiyatake I"/>
            <person name="Matsumoto R"/>
            <person name="Murakumo K"/>
            <person name="Nishida K"/>
            <person name="Terakita A"/>
            <person name="Kuratani S"/>
            <person name="Sato K"/>
            <person name="Hyodo S Kuraku.S."/>
        </authorList>
    </citation>
    <scope>NUCLEOTIDE SEQUENCE [LARGE SCALE GENOMIC DNA]</scope>
</reference>
<dbReference type="STRING" id="75743.A0A401NV94"/>
<evidence type="ECO:0000256" key="1">
    <source>
        <dbReference type="ARBA" id="ARBA00001936"/>
    </source>
</evidence>
<dbReference type="FunFam" id="3.30.1490.100:FF:000005">
    <property type="entry name" value="DNA polymerase kappa"/>
    <property type="match status" value="1"/>
</dbReference>
<keyword evidence="16" id="KW-0862">Zinc</keyword>